<protein>
    <submittedName>
        <fullName evidence="2">Uncharacterized protein</fullName>
    </submittedName>
</protein>
<accession>A0A8H6R8W9</accession>
<evidence type="ECO:0000313" key="3">
    <source>
        <dbReference type="Proteomes" id="UP000660729"/>
    </source>
</evidence>
<reference evidence="2" key="1">
    <citation type="submission" date="2020-04" db="EMBL/GenBank/DDBJ databases">
        <title>Draft genome resource of the tomato pathogen Pseudocercospora fuligena.</title>
        <authorList>
            <person name="Zaccaron A."/>
        </authorList>
    </citation>
    <scope>NUCLEOTIDE SEQUENCE</scope>
    <source>
        <strain evidence="2">PF001</strain>
    </source>
</reference>
<organism evidence="2 3">
    <name type="scientific">Pseudocercospora fuligena</name>
    <dbReference type="NCBI Taxonomy" id="685502"/>
    <lineage>
        <taxon>Eukaryota</taxon>
        <taxon>Fungi</taxon>
        <taxon>Dikarya</taxon>
        <taxon>Ascomycota</taxon>
        <taxon>Pezizomycotina</taxon>
        <taxon>Dothideomycetes</taxon>
        <taxon>Dothideomycetidae</taxon>
        <taxon>Mycosphaerellales</taxon>
        <taxon>Mycosphaerellaceae</taxon>
        <taxon>Pseudocercospora</taxon>
    </lineage>
</organism>
<dbReference type="EMBL" id="JABCIY010000248">
    <property type="protein sequence ID" value="KAF7186678.1"/>
    <property type="molecule type" value="Genomic_DNA"/>
</dbReference>
<name>A0A8H6R8W9_9PEZI</name>
<feature type="compositionally biased region" description="Basic residues" evidence="1">
    <location>
        <begin position="1"/>
        <end position="11"/>
    </location>
</feature>
<comment type="caution">
    <text evidence="2">The sequence shown here is derived from an EMBL/GenBank/DDBJ whole genome shotgun (WGS) entry which is preliminary data.</text>
</comment>
<sequence>MTPKTPTRRQTRSAVKPPPAPKKRKPYIGTPQKPSPTTPTRGPKHKKSAKKAPRAGSLKRIKLDASQNIELQKSIKIREDMRQPMTRSGVHSVRKGHYWLFELP</sequence>
<proteinExistence type="predicted"/>
<feature type="region of interest" description="Disordered" evidence="1">
    <location>
        <begin position="1"/>
        <end position="60"/>
    </location>
</feature>
<keyword evidence="3" id="KW-1185">Reference proteome</keyword>
<evidence type="ECO:0000313" key="2">
    <source>
        <dbReference type="EMBL" id="KAF7186678.1"/>
    </source>
</evidence>
<dbReference type="AlphaFoldDB" id="A0A8H6R8W9"/>
<feature type="compositionally biased region" description="Basic residues" evidence="1">
    <location>
        <begin position="42"/>
        <end position="60"/>
    </location>
</feature>
<gene>
    <name evidence="2" type="ORF">HII31_11910</name>
</gene>
<evidence type="ECO:0000256" key="1">
    <source>
        <dbReference type="SAM" id="MobiDB-lite"/>
    </source>
</evidence>
<dbReference type="Proteomes" id="UP000660729">
    <property type="component" value="Unassembled WGS sequence"/>
</dbReference>